<evidence type="ECO:0000256" key="1">
    <source>
        <dbReference type="SAM" id="MobiDB-lite"/>
    </source>
</evidence>
<evidence type="ECO:0000313" key="2">
    <source>
        <dbReference type="EMBL" id="KAK7516814.1"/>
    </source>
</evidence>
<sequence length="219" mass="24411">MSISSALLIGDQSEQGAAQRRMRHGESEVSEPREEEQQPLSKGPRPHHRTHARTTHARLTQYCQSRQSGRSYRSLIPSYTAQQLQPRANGSACMLRWAKIQGLPSSSMQSHRVSGERSAAQRGQLATDRLSVRPRHTRRRCTPERTDRTGRDRTDRQAPARAASKPANLSATGATAILMPGRPRHGKLHHAPAPHRTVASHSHRWQRSRARASSSKVGI</sequence>
<reference evidence="2 3" key="1">
    <citation type="submission" date="2024-04" db="EMBL/GenBank/DDBJ databases">
        <title>Phyllosticta paracitricarpa is synonymous to the EU quarantine fungus P. citricarpa based on phylogenomic analyses.</title>
        <authorList>
            <consortium name="Lawrence Berkeley National Laboratory"/>
            <person name="Van Ingen-Buijs V.A."/>
            <person name="Van Westerhoven A.C."/>
            <person name="Haridas S."/>
            <person name="Skiadas P."/>
            <person name="Martin F."/>
            <person name="Groenewald J.Z."/>
            <person name="Crous P.W."/>
            <person name="Seidl M.F."/>
        </authorList>
    </citation>
    <scope>NUCLEOTIDE SEQUENCE [LARGE SCALE GENOMIC DNA]</scope>
    <source>
        <strain evidence="2 3">CBS 123371</strain>
    </source>
</reference>
<feature type="compositionally biased region" description="Basic residues" evidence="1">
    <location>
        <begin position="182"/>
        <end position="193"/>
    </location>
</feature>
<accession>A0ABR1KMP7</accession>
<feature type="region of interest" description="Disordered" evidence="1">
    <location>
        <begin position="1"/>
        <end position="59"/>
    </location>
</feature>
<feature type="compositionally biased region" description="Basic and acidic residues" evidence="1">
    <location>
        <begin position="24"/>
        <end position="36"/>
    </location>
</feature>
<feature type="compositionally biased region" description="Basic residues" evidence="1">
    <location>
        <begin position="44"/>
        <end position="56"/>
    </location>
</feature>
<protein>
    <submittedName>
        <fullName evidence="2">Uncharacterized protein</fullName>
    </submittedName>
</protein>
<dbReference type="Proteomes" id="UP001363622">
    <property type="component" value="Unassembled WGS sequence"/>
</dbReference>
<organism evidence="2 3">
    <name type="scientific">Phyllosticta citriasiana</name>
    <dbReference type="NCBI Taxonomy" id="595635"/>
    <lineage>
        <taxon>Eukaryota</taxon>
        <taxon>Fungi</taxon>
        <taxon>Dikarya</taxon>
        <taxon>Ascomycota</taxon>
        <taxon>Pezizomycotina</taxon>
        <taxon>Dothideomycetes</taxon>
        <taxon>Dothideomycetes incertae sedis</taxon>
        <taxon>Botryosphaeriales</taxon>
        <taxon>Phyllostictaceae</taxon>
        <taxon>Phyllosticta</taxon>
    </lineage>
</organism>
<feature type="compositionally biased region" description="Basic and acidic residues" evidence="1">
    <location>
        <begin position="141"/>
        <end position="158"/>
    </location>
</feature>
<gene>
    <name evidence="2" type="ORF">IWZ03DRAFT_199267</name>
</gene>
<feature type="region of interest" description="Disordered" evidence="1">
    <location>
        <begin position="106"/>
        <end position="219"/>
    </location>
</feature>
<proteinExistence type="predicted"/>
<keyword evidence="3" id="KW-1185">Reference proteome</keyword>
<name>A0ABR1KMP7_9PEZI</name>
<dbReference type="EMBL" id="JBBPHU010000006">
    <property type="protein sequence ID" value="KAK7516814.1"/>
    <property type="molecule type" value="Genomic_DNA"/>
</dbReference>
<feature type="compositionally biased region" description="Basic residues" evidence="1">
    <location>
        <begin position="201"/>
        <end position="210"/>
    </location>
</feature>
<comment type="caution">
    <text evidence="2">The sequence shown here is derived from an EMBL/GenBank/DDBJ whole genome shotgun (WGS) entry which is preliminary data.</text>
</comment>
<evidence type="ECO:0000313" key="3">
    <source>
        <dbReference type="Proteomes" id="UP001363622"/>
    </source>
</evidence>